<dbReference type="InterPro" id="IPR036278">
    <property type="entry name" value="Sialidase_sf"/>
</dbReference>
<dbReference type="KEGG" id="sfc:Spiaf_1687"/>
<keyword evidence="2" id="KW-0812">Transmembrane</keyword>
<feature type="transmembrane region" description="Helical" evidence="2">
    <location>
        <begin position="738"/>
        <end position="759"/>
    </location>
</feature>
<dbReference type="SUPFAM" id="SSF49265">
    <property type="entry name" value="Fibronectin type III"/>
    <property type="match status" value="1"/>
</dbReference>
<evidence type="ECO:0000313" key="5">
    <source>
        <dbReference type="Proteomes" id="UP000007383"/>
    </source>
</evidence>
<organism evidence="4 5">
    <name type="scientific">Spirochaeta africana (strain ATCC 700263 / DSM 8902 / Z-7692)</name>
    <dbReference type="NCBI Taxonomy" id="889378"/>
    <lineage>
        <taxon>Bacteria</taxon>
        <taxon>Pseudomonadati</taxon>
        <taxon>Spirochaetota</taxon>
        <taxon>Spirochaetia</taxon>
        <taxon>Spirochaetales</taxon>
        <taxon>Spirochaetaceae</taxon>
        <taxon>Spirochaeta</taxon>
    </lineage>
</organism>
<dbReference type="HOGENOM" id="CLU_243603_0_0_12"/>
<dbReference type="InterPro" id="IPR003660">
    <property type="entry name" value="HAMP_dom"/>
</dbReference>
<evidence type="ECO:0000259" key="3">
    <source>
        <dbReference type="PROSITE" id="PS50885"/>
    </source>
</evidence>
<protein>
    <submittedName>
        <fullName evidence="4">HAMP domain-containing protein</fullName>
    </submittedName>
</protein>
<dbReference type="EMBL" id="CP003282">
    <property type="protein sequence ID" value="AFG37744.1"/>
    <property type="molecule type" value="Genomic_DNA"/>
</dbReference>
<dbReference type="Gene3D" id="2.120.10.10">
    <property type="match status" value="1"/>
</dbReference>
<dbReference type="InterPro" id="IPR001932">
    <property type="entry name" value="PPM-type_phosphatase-like_dom"/>
</dbReference>
<dbReference type="PANTHER" id="PTHR43156">
    <property type="entry name" value="STAGE II SPORULATION PROTEIN E-RELATED"/>
    <property type="match status" value="1"/>
</dbReference>
<feature type="transmembrane region" description="Helical" evidence="2">
    <location>
        <begin position="805"/>
        <end position="829"/>
    </location>
</feature>
<dbReference type="GO" id="GO:0016020">
    <property type="term" value="C:membrane"/>
    <property type="evidence" value="ECO:0007669"/>
    <property type="project" value="InterPro"/>
</dbReference>
<reference evidence="5" key="1">
    <citation type="journal article" date="2013" name="Stand. Genomic Sci.">
        <title>Complete genome sequence of the halophilic bacterium Spirochaeta africana type strain (Z-7692(T)) from the alkaline Lake Magadi in the East African Rift.</title>
        <authorList>
            <person name="Liolos K."/>
            <person name="Abt B."/>
            <person name="Scheuner C."/>
            <person name="Teshima H."/>
            <person name="Held B."/>
            <person name="Lapidus A."/>
            <person name="Nolan M."/>
            <person name="Lucas S."/>
            <person name="Deshpande S."/>
            <person name="Cheng J.F."/>
            <person name="Tapia R."/>
            <person name="Goodwin L.A."/>
            <person name="Pitluck S."/>
            <person name="Pagani I."/>
            <person name="Ivanova N."/>
            <person name="Mavromatis K."/>
            <person name="Mikhailova N."/>
            <person name="Huntemann M."/>
            <person name="Pati A."/>
            <person name="Chen A."/>
            <person name="Palaniappan K."/>
            <person name="Land M."/>
            <person name="Rohde M."/>
            <person name="Tindall B.J."/>
            <person name="Detter J.C."/>
            <person name="Goker M."/>
            <person name="Bristow J."/>
            <person name="Eisen J.A."/>
            <person name="Markowitz V."/>
            <person name="Hugenholtz P."/>
            <person name="Woyke T."/>
            <person name="Klenk H.P."/>
            <person name="Kyrpides N.C."/>
        </authorList>
    </citation>
    <scope>NUCLEOTIDE SEQUENCE</scope>
    <source>
        <strain evidence="5">ATCC 700263 / DSM 8902 / Z-7692</strain>
    </source>
</reference>
<dbReference type="Pfam" id="PF07228">
    <property type="entry name" value="SpoIIE"/>
    <property type="match status" value="1"/>
</dbReference>
<sequence>MTRYFQHAFILIFLLLLPSVLGGVEFFAAPVQLADQRVRFPDAGVHSDQLIVLYQEVIANSNEDGGRIFLRGMRSQDGKSWSQPQRLSAEIPYSSESPPTIYSAVFTNDEILLALSEADQRIALYRMRNADMTLERLGAVPGSEDLVAPRLFRRPDGGYLLFANRHRDFRIDIMLASSPDGVRWDDFRLFSEQPDLSLNFNPGYAHHNGEDVVVYQGLDPTVAGAYQLYLRSSEDAGQNWSAAARITDFGGGGNPPEAFDNQRPFLQQVSGQLLLAWERRQGNQTRQVFLGELDGSSGFLSSPEQVSTGFSNANAPKVLQHNDELAVVWLQSRSDGDRVLLAQRDGFDWPVRVINQNLPGSASFPVFRSFRDRLHVFWQNRRTESTGLAHLPPDQHVDPPQLSARNFPAGGRARISQAEVQIIPPDDPSGVVGYRYVWGGSPAPVVPTTADPDPREILQLPADRDGRWYLHVRARDAAGNWSQPATLSFERDTTPPPPVSFEPQDTDQDGFLTSNTFTVNWQPPDDPNIVGYSYRYQRVGSIAAGIPDDLPAGLQPPPTAINTRDTSFRRVNEDNGLWVLSVVAVDDVGNRSEPAYQFLPLNKYIPVTIVRLVDVQADAVGRMQITLSGRGFTADGRISRIAIEDVDTGNTVYEYRLADGDYRVVNDTTITGLTIARPLPGQYRILLEHPDRGIYRVPRLLEIDTSGTVKFGDFTVTYQPEWGVYAPSVGIILSYTSIWFWLLLLFLLIASIASGVQLVRITSEASAIRLEAAALLKGELMKLDAPAKVAAQRARKRGAGLRVKFTVFATLLVTSVVLMVAITLGSFVLDTQSRTLSQGLQDRVEVLLESIVTAAGGFLPAPEGNVPELNSLTNQIAVMPEAMHATITGRGREDASSFNYIWATNNPELVDGLVRGVTELEDDLSDAVVGMEERINTEARETLGDIAREIDNFTADIVRLALDDSPEAEQQRQDIDAVRSELETQLNQRLNEIGGGSRSRPQFDPDNLSSDQTEYVFYQPVLYRNPNEDIYFRGMVRMGVSTELILQEIEASQRTLILTTGIIALIAIGLGVVGALLLATIIIIPINRLVRGVEQIRITEDKRQLKGHEIQVKTRDELHVLAESVNLMTQGLVKAAEASEELTIGKEVQKMFIPLTQKDGKTKLSTGREVTDNYEFFGYYEGAKTVSGDYFTYTRLDPHTYGLIKCDVAGKGVSAALIMVEVATLFMNHFRDWNNPNLSGKALLQRRAQLRNLDGMLRSMNDLLEQTALAGRFAALTVGIFDLQNHQLTLANAGDNQVHLYRSRDRRTRQYEMPDAPAAGVFPSELIPNGYQPAVFSLEAGDMVLFFTDGLEEAKRILRDRDYRQKFEDDGVGDEEFSIDRIHRITEAIQSGGVYQLRRKDNPLPDEELLFDFSGMEPNAENTVLAMIAIEKIFRIYPDPQAGPDDRVVVDQVVDDFLKERFSAYSQYFSHPVEPARGGSEEYRQYAYIKEDEQYDDLTLLAIRRKQ</sequence>
<dbReference type="InterPro" id="IPR052016">
    <property type="entry name" value="Bact_Sigma-Reg"/>
</dbReference>
<accession>H9UJQ1</accession>
<keyword evidence="2" id="KW-0472">Membrane</keyword>
<dbReference type="Proteomes" id="UP000007383">
    <property type="component" value="Chromosome"/>
</dbReference>
<dbReference type="SUPFAM" id="SSF81606">
    <property type="entry name" value="PP2C-like"/>
    <property type="match status" value="1"/>
</dbReference>
<dbReference type="GO" id="GO:0007165">
    <property type="term" value="P:signal transduction"/>
    <property type="evidence" value="ECO:0007669"/>
    <property type="project" value="InterPro"/>
</dbReference>
<dbReference type="eggNOG" id="COG2208">
    <property type="taxonomic scope" value="Bacteria"/>
</dbReference>
<dbReference type="PATRIC" id="fig|889378.3.peg.1673"/>
<dbReference type="RefSeq" id="WP_014455727.1">
    <property type="nucleotide sequence ID" value="NC_017098.1"/>
</dbReference>
<dbReference type="InterPro" id="IPR036116">
    <property type="entry name" value="FN3_sf"/>
</dbReference>
<dbReference type="Gene3D" id="6.10.340.10">
    <property type="match status" value="1"/>
</dbReference>
<evidence type="ECO:0000256" key="1">
    <source>
        <dbReference type="ARBA" id="ARBA00022801"/>
    </source>
</evidence>
<keyword evidence="5" id="KW-1185">Reference proteome</keyword>
<gene>
    <name evidence="4" type="ordered locus">Spiaf_1687</name>
</gene>
<keyword evidence="1" id="KW-0378">Hydrolase</keyword>
<feature type="domain" description="HAMP" evidence="3">
    <location>
        <begin position="1080"/>
        <end position="1137"/>
    </location>
</feature>
<dbReference type="SUPFAM" id="SSF50939">
    <property type="entry name" value="Sialidases"/>
    <property type="match status" value="1"/>
</dbReference>
<dbReference type="InterPro" id="IPR003961">
    <property type="entry name" value="FN3_dom"/>
</dbReference>
<dbReference type="CDD" id="cd06225">
    <property type="entry name" value="HAMP"/>
    <property type="match status" value="1"/>
</dbReference>
<dbReference type="GO" id="GO:0016791">
    <property type="term" value="F:phosphatase activity"/>
    <property type="evidence" value="ECO:0007669"/>
    <property type="project" value="TreeGrafter"/>
</dbReference>
<dbReference type="InterPro" id="IPR036457">
    <property type="entry name" value="PPM-type-like_dom_sf"/>
</dbReference>
<keyword evidence="2" id="KW-1133">Transmembrane helix</keyword>
<dbReference type="OrthoDB" id="9763484at2"/>
<feature type="transmembrane region" description="Helical" evidence="2">
    <location>
        <begin position="1056"/>
        <end position="1084"/>
    </location>
</feature>
<proteinExistence type="predicted"/>
<dbReference type="PANTHER" id="PTHR43156:SF2">
    <property type="entry name" value="STAGE II SPORULATION PROTEIN E"/>
    <property type="match status" value="1"/>
</dbReference>
<dbReference type="PROSITE" id="PS50885">
    <property type="entry name" value="HAMP"/>
    <property type="match status" value="1"/>
</dbReference>
<name>H9UJQ1_SPIAZ</name>
<dbReference type="STRING" id="889378.Spiaf_1687"/>
<dbReference type="CDD" id="cd00063">
    <property type="entry name" value="FN3"/>
    <property type="match status" value="1"/>
</dbReference>
<dbReference type="CDD" id="cd15482">
    <property type="entry name" value="Sialidase_non-viral"/>
    <property type="match status" value="1"/>
</dbReference>
<dbReference type="SMART" id="SM00331">
    <property type="entry name" value="PP2C_SIG"/>
    <property type="match status" value="1"/>
</dbReference>
<dbReference type="Gene3D" id="3.60.40.10">
    <property type="entry name" value="PPM-type phosphatase domain"/>
    <property type="match status" value="1"/>
</dbReference>
<evidence type="ECO:0000256" key="2">
    <source>
        <dbReference type="SAM" id="Phobius"/>
    </source>
</evidence>
<evidence type="ECO:0000313" key="4">
    <source>
        <dbReference type="EMBL" id="AFG37744.1"/>
    </source>
</evidence>